<dbReference type="Gene3D" id="1.10.3730.10">
    <property type="entry name" value="ProC C-terminal domain-like"/>
    <property type="match status" value="1"/>
</dbReference>
<sequence length="285" mass="30494">MRIGCIGTGTIGSMLIEALSSKLPEPPDFVACNRSRDKIAALARRVPSLVMVATAAEVAQRSQTLFICVKSPDLDPVIDQIRPFLSPDHVLLITASGFEVERLEHRVPARVGKIIPSITQLAGGGAILTQYGPRMDRESCRSVDGLLSFIGTPLPVTDDQIRVYADLTSCGPAFFAAILQAFARAASATGRIGAGDAEHLLQLTWSATARLFENGITPEDVRRRVSVPGGVTEAGLAVLDPGADTLFRDLFAATQAHHLSHRPSPGQTRDKWPDTDRPGTSRGPL</sequence>
<dbReference type="GO" id="GO:0055129">
    <property type="term" value="P:L-proline biosynthetic process"/>
    <property type="evidence" value="ECO:0007669"/>
    <property type="project" value="TreeGrafter"/>
</dbReference>
<feature type="compositionally biased region" description="Basic and acidic residues" evidence="2">
    <location>
        <begin position="268"/>
        <end position="279"/>
    </location>
</feature>
<evidence type="ECO:0000256" key="2">
    <source>
        <dbReference type="SAM" id="MobiDB-lite"/>
    </source>
</evidence>
<dbReference type="InterPro" id="IPR000304">
    <property type="entry name" value="Pyrroline-COOH_reductase"/>
</dbReference>
<proteinExistence type="inferred from homology"/>
<dbReference type="InterPro" id="IPR036291">
    <property type="entry name" value="NAD(P)-bd_dom_sf"/>
</dbReference>
<dbReference type="Pfam" id="PF14748">
    <property type="entry name" value="P5CR_dimer"/>
    <property type="match status" value="1"/>
</dbReference>
<dbReference type="KEGG" id="kyr:CVV65_02590"/>
<dbReference type="EMBL" id="CP024955">
    <property type="protein sequence ID" value="ATY83985.1"/>
    <property type="molecule type" value="Genomic_DNA"/>
</dbReference>
<feature type="domain" description="Pyrroline-5-carboxylate reductase dimerisation" evidence="4">
    <location>
        <begin position="159"/>
        <end position="255"/>
    </location>
</feature>
<dbReference type="OrthoDB" id="9805754at2"/>
<feature type="region of interest" description="Disordered" evidence="2">
    <location>
        <begin position="258"/>
        <end position="285"/>
    </location>
</feature>
<evidence type="ECO:0008006" key="7">
    <source>
        <dbReference type="Google" id="ProtNLM"/>
    </source>
</evidence>
<dbReference type="Pfam" id="PF03807">
    <property type="entry name" value="F420_oxidored"/>
    <property type="match status" value="1"/>
</dbReference>
<protein>
    <recommendedName>
        <fullName evidence="7">Pyrroline-5-carboxylate reductase</fullName>
    </recommendedName>
</protein>
<dbReference type="PIRSF" id="PIRSF000193">
    <property type="entry name" value="Pyrrol-5-carb_rd"/>
    <property type="match status" value="1"/>
</dbReference>
<evidence type="ECO:0000259" key="3">
    <source>
        <dbReference type="Pfam" id="PF03807"/>
    </source>
</evidence>
<organism evidence="5 6">
    <name type="scientific">Kyrpidia spormannii</name>
    <dbReference type="NCBI Taxonomy" id="2055160"/>
    <lineage>
        <taxon>Bacteria</taxon>
        <taxon>Bacillati</taxon>
        <taxon>Bacillota</taxon>
        <taxon>Bacilli</taxon>
        <taxon>Bacillales</taxon>
        <taxon>Alicyclobacillaceae</taxon>
        <taxon>Kyrpidia</taxon>
    </lineage>
</organism>
<dbReference type="Proteomes" id="UP000231932">
    <property type="component" value="Chromosome"/>
</dbReference>
<dbReference type="PROSITE" id="PS00521">
    <property type="entry name" value="P5CR"/>
    <property type="match status" value="1"/>
</dbReference>
<evidence type="ECO:0000259" key="4">
    <source>
        <dbReference type="Pfam" id="PF14748"/>
    </source>
</evidence>
<keyword evidence="6" id="KW-1185">Reference proteome</keyword>
<feature type="domain" description="Pyrroline-5-carboxylate reductase catalytic N-terminal" evidence="3">
    <location>
        <begin position="2"/>
        <end position="91"/>
    </location>
</feature>
<dbReference type="InterPro" id="IPR029036">
    <property type="entry name" value="P5CR_dimer"/>
</dbReference>
<gene>
    <name evidence="5" type="ORF">CVV65_02590</name>
</gene>
<accession>A0A2K8N4A9</accession>
<dbReference type="AlphaFoldDB" id="A0A2K8N4A9"/>
<evidence type="ECO:0000313" key="6">
    <source>
        <dbReference type="Proteomes" id="UP000231932"/>
    </source>
</evidence>
<dbReference type="PANTHER" id="PTHR11645">
    <property type="entry name" value="PYRROLINE-5-CARBOXYLATE REDUCTASE"/>
    <property type="match status" value="1"/>
</dbReference>
<dbReference type="PANTHER" id="PTHR11645:SF51">
    <property type="entry name" value="COME OPERON PROTEIN 4"/>
    <property type="match status" value="1"/>
</dbReference>
<dbReference type="RefSeq" id="WP_100666820.1">
    <property type="nucleotide sequence ID" value="NZ_CP024955.1"/>
</dbReference>
<evidence type="ECO:0000313" key="5">
    <source>
        <dbReference type="EMBL" id="ATY83985.1"/>
    </source>
</evidence>
<dbReference type="InterPro" id="IPR008927">
    <property type="entry name" value="6-PGluconate_DH-like_C_sf"/>
</dbReference>
<dbReference type="SUPFAM" id="SSF51735">
    <property type="entry name" value="NAD(P)-binding Rossmann-fold domains"/>
    <property type="match status" value="1"/>
</dbReference>
<dbReference type="InterPro" id="IPR028939">
    <property type="entry name" value="P5C_Rdtase_cat_N"/>
</dbReference>
<dbReference type="GO" id="GO:0004735">
    <property type="term" value="F:pyrroline-5-carboxylate reductase activity"/>
    <property type="evidence" value="ECO:0007669"/>
    <property type="project" value="InterPro"/>
</dbReference>
<dbReference type="SUPFAM" id="SSF48179">
    <property type="entry name" value="6-phosphogluconate dehydrogenase C-terminal domain-like"/>
    <property type="match status" value="1"/>
</dbReference>
<dbReference type="Gene3D" id="3.40.50.720">
    <property type="entry name" value="NAD(P)-binding Rossmann-like Domain"/>
    <property type="match status" value="1"/>
</dbReference>
<name>A0A2K8N4A9_9BACL</name>
<evidence type="ECO:0000256" key="1">
    <source>
        <dbReference type="ARBA" id="ARBA00005525"/>
    </source>
</evidence>
<dbReference type="InterPro" id="IPR053790">
    <property type="entry name" value="P5CR-like_CS"/>
</dbReference>
<reference evidence="6" key="1">
    <citation type="submission" date="2017-11" db="EMBL/GenBank/DDBJ databases">
        <title>Complete Genome Sequence of Kyrpidia sp. Strain EA-1, a thermophilic, hydrogen-oxidizing Bacterium, isolated from the Azores.</title>
        <authorList>
            <person name="Reiner J.E."/>
            <person name="Lapp C.J."/>
            <person name="Bunk B."/>
            <person name="Gescher J."/>
        </authorList>
    </citation>
    <scope>NUCLEOTIDE SEQUENCE [LARGE SCALE GENOMIC DNA]</scope>
    <source>
        <strain evidence="6">EA-1</strain>
    </source>
</reference>
<comment type="similarity">
    <text evidence="1">Belongs to the pyrroline-5-carboxylate reductase family.</text>
</comment>